<feature type="domain" description="Leucyl-tRNA synthetase editing" evidence="14">
    <location>
        <begin position="221"/>
        <end position="404"/>
    </location>
</feature>
<dbReference type="Pfam" id="PF09334">
    <property type="entry name" value="tRNA-synt_1g"/>
    <property type="match status" value="1"/>
</dbReference>
<dbReference type="Gene3D" id="1.10.730.10">
    <property type="entry name" value="Isoleucyl-tRNA Synthetase, Domain 1"/>
    <property type="match status" value="1"/>
</dbReference>
<dbReference type="Gene3D" id="3.10.20.590">
    <property type="match status" value="1"/>
</dbReference>
<evidence type="ECO:0000256" key="8">
    <source>
        <dbReference type="ARBA" id="ARBA00047469"/>
    </source>
</evidence>
<gene>
    <name evidence="9 15" type="primary">leuS</name>
    <name evidence="15" type="ORF">P0M35_03480</name>
</gene>
<dbReference type="Proteomes" id="UP001221302">
    <property type="component" value="Unassembled WGS sequence"/>
</dbReference>
<dbReference type="CDD" id="cd00812">
    <property type="entry name" value="LeuRS_core"/>
    <property type="match status" value="1"/>
</dbReference>
<evidence type="ECO:0000256" key="1">
    <source>
        <dbReference type="ARBA" id="ARBA00005594"/>
    </source>
</evidence>
<keyword evidence="3 9" id="KW-0436">Ligase</keyword>
<name>A0AAE3NZY1_9BACT</name>
<dbReference type="InterPro" id="IPR014729">
    <property type="entry name" value="Rossmann-like_a/b/a_fold"/>
</dbReference>
<evidence type="ECO:0000259" key="11">
    <source>
        <dbReference type="Pfam" id="PF00133"/>
    </source>
</evidence>
<dbReference type="InterPro" id="IPR002302">
    <property type="entry name" value="Leu-tRNA-ligase"/>
</dbReference>
<dbReference type="RefSeq" id="WP_321534964.1">
    <property type="nucleotide sequence ID" value="NZ_JARGDL010000003.1"/>
</dbReference>
<dbReference type="NCBIfam" id="TIGR00396">
    <property type="entry name" value="leuS_bact"/>
    <property type="match status" value="1"/>
</dbReference>
<keyword evidence="5 9" id="KW-0067">ATP-binding</keyword>
<dbReference type="PANTHER" id="PTHR43740">
    <property type="entry name" value="LEUCYL-TRNA SYNTHETASE"/>
    <property type="match status" value="1"/>
</dbReference>
<dbReference type="GO" id="GO:0005524">
    <property type="term" value="F:ATP binding"/>
    <property type="evidence" value="ECO:0007669"/>
    <property type="project" value="UniProtKB-UniRule"/>
</dbReference>
<dbReference type="EMBL" id="JARGDL010000003">
    <property type="protein sequence ID" value="MDF1611197.1"/>
    <property type="molecule type" value="Genomic_DNA"/>
</dbReference>
<dbReference type="Pfam" id="PF13603">
    <property type="entry name" value="tRNA-synt_1_2"/>
    <property type="match status" value="1"/>
</dbReference>
<proteinExistence type="inferred from homology"/>
<dbReference type="GO" id="GO:0005829">
    <property type="term" value="C:cytosol"/>
    <property type="evidence" value="ECO:0007669"/>
    <property type="project" value="TreeGrafter"/>
</dbReference>
<feature type="domain" description="Methionyl/Valyl/Leucyl/Isoleucyl-tRNA synthetase anticodon-binding" evidence="12">
    <location>
        <begin position="663"/>
        <end position="783"/>
    </location>
</feature>
<keyword evidence="6 9" id="KW-0648">Protein biosynthesis</keyword>
<dbReference type="Pfam" id="PF00133">
    <property type="entry name" value="tRNA-synt_1"/>
    <property type="match status" value="1"/>
</dbReference>
<dbReference type="InterPro" id="IPR013155">
    <property type="entry name" value="M/V/L/I-tRNA-synth_anticd-bd"/>
</dbReference>
<dbReference type="PANTHER" id="PTHR43740:SF2">
    <property type="entry name" value="LEUCINE--TRNA LIGASE, MITOCHONDRIAL"/>
    <property type="match status" value="1"/>
</dbReference>
<dbReference type="SUPFAM" id="SSF50677">
    <property type="entry name" value="ValRS/IleRS/LeuRS editing domain"/>
    <property type="match status" value="1"/>
</dbReference>
<evidence type="ECO:0000313" key="16">
    <source>
        <dbReference type="Proteomes" id="UP001221302"/>
    </source>
</evidence>
<evidence type="ECO:0000256" key="9">
    <source>
        <dbReference type="HAMAP-Rule" id="MF_00049"/>
    </source>
</evidence>
<evidence type="ECO:0000256" key="5">
    <source>
        <dbReference type="ARBA" id="ARBA00022840"/>
    </source>
</evidence>
<dbReference type="InterPro" id="IPR009008">
    <property type="entry name" value="Val/Leu/Ile-tRNA-synth_edit"/>
</dbReference>
<comment type="similarity">
    <text evidence="1 9 10">Belongs to the class-I aminoacyl-tRNA synthetase family.</text>
</comment>
<dbReference type="AlphaFoldDB" id="A0AAE3NZY1"/>
<keyword evidence="7 9" id="KW-0030">Aminoacyl-tRNA synthetase</keyword>
<dbReference type="SUPFAM" id="SSF52374">
    <property type="entry name" value="Nucleotidylyl transferase"/>
    <property type="match status" value="1"/>
</dbReference>
<evidence type="ECO:0000256" key="3">
    <source>
        <dbReference type="ARBA" id="ARBA00022598"/>
    </source>
</evidence>
<dbReference type="PRINTS" id="PR00985">
    <property type="entry name" value="TRNASYNTHLEU"/>
</dbReference>
<evidence type="ECO:0000256" key="4">
    <source>
        <dbReference type="ARBA" id="ARBA00022741"/>
    </source>
</evidence>
<accession>A0AAE3NZY1</accession>
<dbReference type="SUPFAM" id="SSF47323">
    <property type="entry name" value="Anticodon-binding domain of a subclass of class I aminoacyl-tRNA synthetases"/>
    <property type="match status" value="1"/>
</dbReference>
<keyword evidence="4 9" id="KW-0547">Nucleotide-binding</keyword>
<dbReference type="InterPro" id="IPR025709">
    <property type="entry name" value="Leu_tRNA-synth_edit"/>
</dbReference>
<feature type="binding site" evidence="9">
    <location>
        <position position="582"/>
    </location>
    <ligand>
        <name>ATP</name>
        <dbReference type="ChEBI" id="CHEBI:30616"/>
    </ligand>
</feature>
<dbReference type="FunFam" id="3.10.20.590:FF:000001">
    <property type="entry name" value="Leucine--tRNA ligase"/>
    <property type="match status" value="1"/>
</dbReference>
<dbReference type="GO" id="GO:0004823">
    <property type="term" value="F:leucine-tRNA ligase activity"/>
    <property type="evidence" value="ECO:0007669"/>
    <property type="project" value="UniProtKB-UniRule"/>
</dbReference>
<dbReference type="CDD" id="cd07958">
    <property type="entry name" value="Anticodon_Ia_Leu_BEm"/>
    <property type="match status" value="1"/>
</dbReference>
<dbReference type="FunFam" id="3.40.50.620:FF:000100">
    <property type="entry name" value="probable leucine--tRNA ligase, mitochondrial"/>
    <property type="match status" value="1"/>
</dbReference>
<dbReference type="EC" id="6.1.1.4" evidence="9"/>
<evidence type="ECO:0000256" key="6">
    <source>
        <dbReference type="ARBA" id="ARBA00022917"/>
    </source>
</evidence>
<feature type="domain" description="Methionyl/Leucyl tRNA synthetase" evidence="13">
    <location>
        <begin position="39"/>
        <end position="181"/>
    </location>
</feature>
<dbReference type="FunFam" id="3.40.50.620:FF:000003">
    <property type="entry name" value="Leucine--tRNA ligase"/>
    <property type="match status" value="1"/>
</dbReference>
<dbReference type="FunFam" id="1.10.730.10:FF:000002">
    <property type="entry name" value="Leucine--tRNA ligase"/>
    <property type="match status" value="1"/>
</dbReference>
<dbReference type="GO" id="GO:0002161">
    <property type="term" value="F:aminoacyl-tRNA deacylase activity"/>
    <property type="evidence" value="ECO:0007669"/>
    <property type="project" value="InterPro"/>
</dbReference>
<evidence type="ECO:0000259" key="13">
    <source>
        <dbReference type="Pfam" id="PF09334"/>
    </source>
</evidence>
<evidence type="ECO:0000259" key="12">
    <source>
        <dbReference type="Pfam" id="PF08264"/>
    </source>
</evidence>
<dbReference type="HAMAP" id="MF_00049_B">
    <property type="entry name" value="Leu_tRNA_synth_B"/>
    <property type="match status" value="1"/>
</dbReference>
<evidence type="ECO:0000313" key="15">
    <source>
        <dbReference type="EMBL" id="MDF1611197.1"/>
    </source>
</evidence>
<evidence type="ECO:0000259" key="14">
    <source>
        <dbReference type="Pfam" id="PF13603"/>
    </source>
</evidence>
<reference evidence="15" key="1">
    <citation type="submission" date="2023-03" db="EMBL/GenBank/DDBJ databases">
        <title>Stygiobacter electus gen. nov., sp. nov., facultatively anaerobic thermotolerant bacterium of the class Ignavibacteria from a well of Yessentuki mineral water deposit.</title>
        <authorList>
            <person name="Podosokorskaya O.A."/>
            <person name="Elcheninov A.G."/>
            <person name="Petrova N.F."/>
            <person name="Zavarzina D.G."/>
            <person name="Kublanov I.V."/>
            <person name="Merkel A.Y."/>
        </authorList>
    </citation>
    <scope>NUCLEOTIDE SEQUENCE</scope>
    <source>
        <strain evidence="15">09-Me</strain>
    </source>
</reference>
<sequence>MKYPFKEIESKWQKIWDEKKVYKTDLTKTDKKLYCLVMLPYPSAAKMHIGHWYNYGPTDSWARFKKLNGFNVFEPLGYDAFGLPAENYAIKTGVHPQDSTLKNIADIKEMVLKMGAMYDWNAELMTCVPEYYKWNQWLFLQLYKKGKAYRKNAPVNWCPSCQTVLAREQVLTDGSCERCGTTVIQKALTQWFFKITDYADELLDGLNKIDWPEKTKIMQTNWIGKSYGTEVDFSIEGHDEKLTVFTTRPDTLFGVTYVVLAPEKEIVQRITKPEFKEAVDKYIEQTKLLTEVDRTSTVKEKTGVPTGAYAINPVNGERVPIWIADYVLGTYGTGYVMAVPAHDERDFEFAKKFNLPIKKVILQDGTNENDELKEAFTEVGTMINSGNYTGLRSDEGIKKISDDLEKKGIGRRTINYRLRDWLISRQRYWGTPIPIIHCEHCGEVPVPEDQLPVVLPYNVNFKPDGGSPLASNEEFVNTTCPKCGSKAKRDVDTMDTFVDSSWYYLRYLNPKYDKGMFDTELANAWTPVDVYVGGAEHAVMHLLYARFIHKFLRDIGLVNSDEPFQRLIHQGTITNQGAKMSKSKGNVVDPTVFTEQYGADVFRMYLMFMGPYELGGDWSDKGIVGVDRFVQRTFTLFENYKNYKREFPSKDKYELNELNEAEKNIYRKVNQTLDKFSVELEHFRFNTAVASLMELINEFKSFNECRKDLITYTLERFAIMISPLAPHLGEECWQLLGNDDLIFENAKWYEVDKSALTKDVALVVVQINGKVRAKIEVPFDTNETEVKKIIYQDAKVKSYVEGKELVKEIYVPNKILNIVVK</sequence>
<comment type="subcellular location">
    <subcellularLocation>
        <location evidence="9">Cytoplasm</location>
    </subcellularLocation>
</comment>
<organism evidence="15 16">
    <name type="scientific">Stygiobacter electus</name>
    <dbReference type="NCBI Taxonomy" id="3032292"/>
    <lineage>
        <taxon>Bacteria</taxon>
        <taxon>Pseudomonadati</taxon>
        <taxon>Ignavibacteriota</taxon>
        <taxon>Ignavibacteria</taxon>
        <taxon>Ignavibacteriales</taxon>
        <taxon>Melioribacteraceae</taxon>
        <taxon>Stygiobacter</taxon>
    </lineage>
</organism>
<dbReference type="InterPro" id="IPR002300">
    <property type="entry name" value="aa-tRNA-synth_Ia"/>
</dbReference>
<protein>
    <recommendedName>
        <fullName evidence="9">Leucine--tRNA ligase</fullName>
        <ecNumber evidence="9">6.1.1.4</ecNumber>
    </recommendedName>
    <alternativeName>
        <fullName evidence="9">Leucyl-tRNA synthetase</fullName>
        <shortName evidence="9">LeuRS</shortName>
    </alternativeName>
</protein>
<keyword evidence="16" id="KW-1185">Reference proteome</keyword>
<evidence type="ECO:0000256" key="10">
    <source>
        <dbReference type="RuleBase" id="RU363039"/>
    </source>
</evidence>
<dbReference type="InterPro" id="IPR009080">
    <property type="entry name" value="tRNAsynth_Ia_anticodon-bd"/>
</dbReference>
<feature type="domain" description="Aminoacyl-tRNA synthetase class Ia" evidence="11">
    <location>
        <begin position="418"/>
        <end position="607"/>
    </location>
</feature>
<keyword evidence="2 9" id="KW-0963">Cytoplasm</keyword>
<comment type="caution">
    <text evidence="9">Lacks conserved residue(s) required for the propagation of feature annotation.</text>
</comment>
<comment type="catalytic activity">
    <reaction evidence="8 9">
        <text>tRNA(Leu) + L-leucine + ATP = L-leucyl-tRNA(Leu) + AMP + diphosphate</text>
        <dbReference type="Rhea" id="RHEA:11688"/>
        <dbReference type="Rhea" id="RHEA-COMP:9613"/>
        <dbReference type="Rhea" id="RHEA-COMP:9622"/>
        <dbReference type="ChEBI" id="CHEBI:30616"/>
        <dbReference type="ChEBI" id="CHEBI:33019"/>
        <dbReference type="ChEBI" id="CHEBI:57427"/>
        <dbReference type="ChEBI" id="CHEBI:78442"/>
        <dbReference type="ChEBI" id="CHEBI:78494"/>
        <dbReference type="ChEBI" id="CHEBI:456215"/>
        <dbReference type="EC" id="6.1.1.4"/>
    </reaction>
</comment>
<evidence type="ECO:0000256" key="2">
    <source>
        <dbReference type="ARBA" id="ARBA00022490"/>
    </source>
</evidence>
<dbReference type="GO" id="GO:0006429">
    <property type="term" value="P:leucyl-tRNA aminoacylation"/>
    <property type="evidence" value="ECO:0007669"/>
    <property type="project" value="UniProtKB-UniRule"/>
</dbReference>
<comment type="caution">
    <text evidence="15">The sequence shown here is derived from an EMBL/GenBank/DDBJ whole genome shotgun (WGS) entry which is preliminary data.</text>
</comment>
<dbReference type="InterPro" id="IPR015413">
    <property type="entry name" value="Methionyl/Leucyl_tRNA_Synth"/>
</dbReference>
<dbReference type="Gene3D" id="3.40.50.620">
    <property type="entry name" value="HUPs"/>
    <property type="match status" value="2"/>
</dbReference>
<dbReference type="Pfam" id="PF08264">
    <property type="entry name" value="Anticodon_1"/>
    <property type="match status" value="1"/>
</dbReference>
<evidence type="ECO:0000256" key="7">
    <source>
        <dbReference type="ARBA" id="ARBA00023146"/>
    </source>
</evidence>
<feature type="short sequence motif" description="'KMSKS' region" evidence="9">
    <location>
        <begin position="579"/>
        <end position="583"/>
    </location>
</feature>